<evidence type="ECO:0000256" key="1">
    <source>
        <dbReference type="ARBA" id="ARBA00004196"/>
    </source>
</evidence>
<evidence type="ECO:0000256" key="6">
    <source>
        <dbReference type="SAM" id="MobiDB-lite"/>
    </source>
</evidence>
<keyword evidence="4 5" id="KW-0802">TPR repeat</keyword>
<keyword evidence="3" id="KW-0201">Cytochrome c-type biogenesis</keyword>
<dbReference type="EMBL" id="PJCH01000011">
    <property type="protein sequence ID" value="PQA86859.1"/>
    <property type="molecule type" value="Genomic_DNA"/>
</dbReference>
<dbReference type="SMART" id="SM00028">
    <property type="entry name" value="TPR"/>
    <property type="match status" value="5"/>
</dbReference>
<dbReference type="Pfam" id="PF23914">
    <property type="entry name" value="TPR_CcmH_CycH"/>
    <property type="match status" value="2"/>
</dbReference>
<evidence type="ECO:0000313" key="10">
    <source>
        <dbReference type="Proteomes" id="UP000239504"/>
    </source>
</evidence>
<keyword evidence="7" id="KW-1133">Transmembrane helix</keyword>
<dbReference type="GO" id="GO:0030313">
    <property type="term" value="C:cell envelope"/>
    <property type="evidence" value="ECO:0007669"/>
    <property type="project" value="UniProtKB-SubCell"/>
</dbReference>
<evidence type="ECO:0000256" key="5">
    <source>
        <dbReference type="PROSITE-ProRule" id="PRU00339"/>
    </source>
</evidence>
<organism evidence="9 10">
    <name type="scientific">Hyphococcus luteus</name>
    <dbReference type="NCBI Taxonomy" id="2058213"/>
    <lineage>
        <taxon>Bacteria</taxon>
        <taxon>Pseudomonadati</taxon>
        <taxon>Pseudomonadota</taxon>
        <taxon>Alphaproteobacteria</taxon>
        <taxon>Parvularculales</taxon>
        <taxon>Parvularculaceae</taxon>
        <taxon>Hyphococcus</taxon>
    </lineage>
</organism>
<accession>A0A2S7K2Y4</accession>
<dbReference type="NCBIfam" id="TIGR03142">
    <property type="entry name" value="cytochro_ccmI"/>
    <property type="match status" value="1"/>
</dbReference>
<evidence type="ECO:0000256" key="3">
    <source>
        <dbReference type="ARBA" id="ARBA00022748"/>
    </source>
</evidence>
<dbReference type="SUPFAM" id="SSF48452">
    <property type="entry name" value="TPR-like"/>
    <property type="match status" value="2"/>
</dbReference>
<reference evidence="9 10" key="1">
    <citation type="submission" date="2017-12" db="EMBL/GenBank/DDBJ databases">
        <authorList>
            <person name="Hurst M.R.H."/>
        </authorList>
    </citation>
    <scope>NUCLEOTIDE SEQUENCE [LARGE SCALE GENOMIC DNA]</scope>
    <source>
        <strain evidence="9 10">SY-3-19</strain>
    </source>
</reference>
<comment type="subcellular location">
    <subcellularLocation>
        <location evidence="1">Cell envelope</location>
    </subcellularLocation>
</comment>
<dbReference type="InterPro" id="IPR019734">
    <property type="entry name" value="TPR_rpt"/>
</dbReference>
<dbReference type="Gene3D" id="1.25.40.10">
    <property type="entry name" value="Tetratricopeptide repeat domain"/>
    <property type="match status" value="2"/>
</dbReference>
<evidence type="ECO:0000259" key="8">
    <source>
        <dbReference type="Pfam" id="PF23914"/>
    </source>
</evidence>
<feature type="repeat" description="TPR" evidence="5">
    <location>
        <begin position="405"/>
        <end position="438"/>
    </location>
</feature>
<dbReference type="PANTHER" id="PTHR47870">
    <property type="entry name" value="CYTOCHROME C-TYPE BIOGENESIS PROTEIN CCMH"/>
    <property type="match status" value="1"/>
</dbReference>
<feature type="domain" description="Cytochrome c-type biogenesis protein H TPR" evidence="8">
    <location>
        <begin position="148"/>
        <end position="264"/>
    </location>
</feature>
<dbReference type="InterPro" id="IPR017560">
    <property type="entry name" value="Cyt_c_biogenesis_CcmI"/>
</dbReference>
<feature type="repeat" description="TPR" evidence="5">
    <location>
        <begin position="162"/>
        <end position="195"/>
    </location>
</feature>
<comment type="caution">
    <text evidence="9">The sequence shown here is derived from an EMBL/GenBank/DDBJ whole genome shotgun (WGS) entry which is preliminary data.</text>
</comment>
<evidence type="ECO:0000256" key="7">
    <source>
        <dbReference type="SAM" id="Phobius"/>
    </source>
</evidence>
<dbReference type="PROSITE" id="PS50005">
    <property type="entry name" value="TPR"/>
    <property type="match status" value="2"/>
</dbReference>
<feature type="transmembrane region" description="Helical" evidence="7">
    <location>
        <begin position="91"/>
        <end position="110"/>
    </location>
</feature>
<proteinExistence type="predicted"/>
<dbReference type="InterPro" id="IPR011990">
    <property type="entry name" value="TPR-like_helical_dom_sf"/>
</dbReference>
<keyword evidence="10" id="KW-1185">Reference proteome</keyword>
<keyword evidence="7" id="KW-0472">Membrane</keyword>
<keyword evidence="2" id="KW-0677">Repeat</keyword>
<protein>
    <submittedName>
        <fullName evidence="9">C-type cytochrome biogenesis protein CcmI</fullName>
    </submittedName>
</protein>
<dbReference type="GO" id="GO:0017004">
    <property type="term" value="P:cytochrome complex assembly"/>
    <property type="evidence" value="ECO:0007669"/>
    <property type="project" value="UniProtKB-KW"/>
</dbReference>
<dbReference type="InterPro" id="IPR056413">
    <property type="entry name" value="TPR_CcmH_CycH"/>
</dbReference>
<dbReference type="Proteomes" id="UP000239504">
    <property type="component" value="Unassembled WGS sequence"/>
</dbReference>
<evidence type="ECO:0000256" key="4">
    <source>
        <dbReference type="ARBA" id="ARBA00022803"/>
    </source>
</evidence>
<dbReference type="RefSeq" id="WP_104830976.1">
    <property type="nucleotide sequence ID" value="NZ_PJCH01000011.1"/>
</dbReference>
<evidence type="ECO:0000256" key="2">
    <source>
        <dbReference type="ARBA" id="ARBA00022737"/>
    </source>
</evidence>
<gene>
    <name evidence="9" type="primary">ccmI</name>
    <name evidence="9" type="ORF">CW354_15390</name>
</gene>
<dbReference type="InterPro" id="IPR051263">
    <property type="entry name" value="C-type_cytochrome_biogenesis"/>
</dbReference>
<sequence length="526" mass="56430">MLWAVFLLIAAAALFLLVEPFFRTPKKADHLDEEDYLAAQVADIERDRAAGLITEEEAESASAEARRRLLAAHRASEKTAPHKTGPMARQASVMLVAAAPAVAFAVYFALGNPAQKETDEGMRLAARSQPQPGADRTGAGARPLAESVAALEARLEKDPDNVDDWVLLAESYANMNRFAEAAEAFGKARDLAPNESYLHAAEGESLAMAAGGVINAEARAAFDRALELDRQEPRARFYLAIAAYQEGRREDALDALIALEKDAPPNAGWLPTVRSQIEMISAELGRPVAGAPQKGADALEAEIAAGDAPYESWIALIDAYAAAGETEKAKDATARAKERYAGAPFVLQEIAKAEARIEGGASARRGPTTEQMQAASDMSPEDREAMIEGMVAGLAARLENEPDDLEGWTMLARSYGVMNEHEKSAEAFARAIELAPDNLDLRLGRAEALLNALNAEGKPIDAEAEAAVAEIAKRAPDHPFALYFQGLAASQRGDAEEARKYWTQLKEAMPEGAPETAQIQDMIDGL</sequence>
<dbReference type="GO" id="GO:0005886">
    <property type="term" value="C:plasma membrane"/>
    <property type="evidence" value="ECO:0007669"/>
    <property type="project" value="TreeGrafter"/>
</dbReference>
<keyword evidence="7" id="KW-0812">Transmembrane</keyword>
<dbReference type="OrthoDB" id="9815847at2"/>
<evidence type="ECO:0000313" key="9">
    <source>
        <dbReference type="EMBL" id="PQA86859.1"/>
    </source>
</evidence>
<feature type="domain" description="Cytochrome c-type biogenesis protein H TPR" evidence="8">
    <location>
        <begin position="387"/>
        <end position="514"/>
    </location>
</feature>
<feature type="region of interest" description="Disordered" evidence="6">
    <location>
        <begin position="119"/>
        <end position="143"/>
    </location>
</feature>
<dbReference type="PANTHER" id="PTHR47870:SF4">
    <property type="entry name" value="CYTOCHROME C-TYPE BIOGENESIS PROTEIN CYCH"/>
    <property type="match status" value="1"/>
</dbReference>
<dbReference type="AlphaFoldDB" id="A0A2S7K2Y4"/>
<name>A0A2S7K2Y4_9PROT</name>